<keyword evidence="3 6" id="KW-0812">Transmembrane</keyword>
<sequence>MIALGGVIGAGLFIGSGSIISTAGPAAILSYLIGGLIVTLVMFMLGEMAARNPDSGSFSTYASGYLGEWAGYTVGWLYWFKWMITITIEALLLGAIIHDFLPVIPLWIASFAITLIVISTNIYSVKSFGEFEYWLSFTKVATIVIFLLLGISIIFGFQSEIPAPGLSNLGLDGGFMPNGMTPVLAGVMVVIFSLGGSEIAAVAAGESENPKKNVVRAIRSVVFRVLFFYIGSVLILIICLPWTDKESLQSPYVSLFNKAGFEYAAVAMKVVLFVSFMSVMNSGMYTASRMLCSLSQRGYAPAVFGNITSRGVPLNALGLSLFVCSAVLVAHFLSGADLFLALAKSSGAFVIIVWLFISFSHLAMRKRQRHQPSDEVGFKAWFSPYSNWLAIGTLSVVLLSQAINPASTFQFWFTLSITVIVIGSYTVLRNKPSFGVVKKGNGLV</sequence>
<proteinExistence type="predicted"/>
<dbReference type="Gene3D" id="1.20.1740.10">
    <property type="entry name" value="Amino acid/polyamine transporter I"/>
    <property type="match status" value="1"/>
</dbReference>
<gene>
    <name evidence="8" type="ORF">H0H12_19215</name>
</gene>
<feature type="transmembrane region" description="Helical" evidence="6">
    <location>
        <begin position="263"/>
        <end position="287"/>
    </location>
</feature>
<feature type="transmembrane region" description="Helical" evidence="6">
    <location>
        <begin position="104"/>
        <end position="125"/>
    </location>
</feature>
<comment type="subcellular location">
    <subcellularLocation>
        <location evidence="1">Membrane</location>
        <topology evidence="1">Multi-pass membrane protein</topology>
    </subcellularLocation>
</comment>
<dbReference type="PIRSF" id="PIRSF006060">
    <property type="entry name" value="AA_transporter"/>
    <property type="match status" value="1"/>
</dbReference>
<feature type="transmembrane region" description="Helical" evidence="6">
    <location>
        <begin position="385"/>
        <end position="403"/>
    </location>
</feature>
<dbReference type="PROSITE" id="PS00218">
    <property type="entry name" value="AMINO_ACID_PERMEASE_1"/>
    <property type="match status" value="1"/>
</dbReference>
<dbReference type="PANTHER" id="PTHR43495">
    <property type="entry name" value="GABA PERMEASE"/>
    <property type="match status" value="1"/>
</dbReference>
<dbReference type="InterPro" id="IPR004841">
    <property type="entry name" value="AA-permease/SLC12A_dom"/>
</dbReference>
<evidence type="ECO:0000259" key="7">
    <source>
        <dbReference type="Pfam" id="PF00324"/>
    </source>
</evidence>
<reference evidence="8 9" key="1">
    <citation type="journal article" date="2009" name="Mikrobiologiia">
        <title>[Phenanthren biodegradation and interaction of Pseudomonas putida BS3701 and Burkholderia sp.BS3702 in plant rhizosphere].</title>
        <authorList>
            <person name="Ovchinnikova A.A."/>
            <person name="Vetrova A.A."/>
            <person name="Filonov A.E."/>
            <person name="Boronin A.M."/>
        </authorList>
    </citation>
    <scope>NUCLEOTIDE SEQUENCE [LARGE SCALE GENOMIC DNA]</scope>
    <source>
        <strain evidence="8 9">BS3701</strain>
    </source>
</reference>
<dbReference type="PANTHER" id="PTHR43495:SF5">
    <property type="entry name" value="GAMMA-AMINOBUTYRIC ACID PERMEASE"/>
    <property type="match status" value="1"/>
</dbReference>
<dbReference type="FunFam" id="1.20.1740.10:FF:000001">
    <property type="entry name" value="Amino acid permease"/>
    <property type="match status" value="1"/>
</dbReference>
<keyword evidence="2" id="KW-0813">Transport</keyword>
<evidence type="ECO:0000256" key="5">
    <source>
        <dbReference type="ARBA" id="ARBA00023136"/>
    </source>
</evidence>
<dbReference type="InterPro" id="IPR004840">
    <property type="entry name" value="Amino_acid_permease_CS"/>
</dbReference>
<accession>A0A7D5W3Q3</accession>
<protein>
    <submittedName>
        <fullName evidence="8">Amino acid permease</fullName>
    </submittedName>
</protein>
<name>A0A7D5W3Q3_PSEPU</name>
<dbReference type="GO" id="GO:0016020">
    <property type="term" value="C:membrane"/>
    <property type="evidence" value="ECO:0007669"/>
    <property type="project" value="UniProtKB-SubCell"/>
</dbReference>
<evidence type="ECO:0000256" key="3">
    <source>
        <dbReference type="ARBA" id="ARBA00022692"/>
    </source>
</evidence>
<feature type="transmembrane region" description="Helical" evidence="6">
    <location>
        <begin position="314"/>
        <end position="333"/>
    </location>
</feature>
<dbReference type="Proteomes" id="UP000510934">
    <property type="component" value="Chromosome"/>
</dbReference>
<evidence type="ECO:0000256" key="4">
    <source>
        <dbReference type="ARBA" id="ARBA00022989"/>
    </source>
</evidence>
<keyword evidence="5 6" id="KW-0472">Membrane</keyword>
<feature type="transmembrane region" description="Helical" evidence="6">
    <location>
        <begin position="409"/>
        <end position="428"/>
    </location>
</feature>
<evidence type="ECO:0000313" key="9">
    <source>
        <dbReference type="Proteomes" id="UP000510934"/>
    </source>
</evidence>
<dbReference type="GO" id="GO:0055085">
    <property type="term" value="P:transmembrane transport"/>
    <property type="evidence" value="ECO:0007669"/>
    <property type="project" value="InterPro"/>
</dbReference>
<organism evidence="8 9">
    <name type="scientific">Pseudomonas putida</name>
    <name type="common">Arthrobacter siderocapsulatus</name>
    <dbReference type="NCBI Taxonomy" id="303"/>
    <lineage>
        <taxon>Bacteria</taxon>
        <taxon>Pseudomonadati</taxon>
        <taxon>Pseudomonadota</taxon>
        <taxon>Gammaproteobacteria</taxon>
        <taxon>Pseudomonadales</taxon>
        <taxon>Pseudomonadaceae</taxon>
        <taxon>Pseudomonas</taxon>
    </lineage>
</organism>
<dbReference type="GO" id="GO:0006865">
    <property type="term" value="P:amino acid transport"/>
    <property type="evidence" value="ECO:0007669"/>
    <property type="project" value="InterPro"/>
</dbReference>
<evidence type="ECO:0000256" key="2">
    <source>
        <dbReference type="ARBA" id="ARBA00022448"/>
    </source>
</evidence>
<feature type="transmembrane region" description="Helical" evidence="6">
    <location>
        <begin position="339"/>
        <end position="364"/>
    </location>
</feature>
<feature type="transmembrane region" description="Helical" evidence="6">
    <location>
        <begin position="179"/>
        <end position="200"/>
    </location>
</feature>
<feature type="transmembrane region" description="Helical" evidence="6">
    <location>
        <begin position="137"/>
        <end position="159"/>
    </location>
</feature>
<feature type="domain" description="Amino acid permease/ SLC12A" evidence="7">
    <location>
        <begin position="1"/>
        <end position="419"/>
    </location>
</feature>
<evidence type="ECO:0000313" key="8">
    <source>
        <dbReference type="EMBL" id="QLJ17228.1"/>
    </source>
</evidence>
<dbReference type="AlphaFoldDB" id="A0A7D5W3Q3"/>
<feature type="transmembrane region" description="Helical" evidence="6">
    <location>
        <begin position="76"/>
        <end position="98"/>
    </location>
</feature>
<dbReference type="Pfam" id="PF00324">
    <property type="entry name" value="AA_permease"/>
    <property type="match status" value="1"/>
</dbReference>
<dbReference type="EMBL" id="CP059052">
    <property type="protein sequence ID" value="QLJ17228.1"/>
    <property type="molecule type" value="Genomic_DNA"/>
</dbReference>
<feature type="transmembrane region" description="Helical" evidence="6">
    <location>
        <begin position="221"/>
        <end position="243"/>
    </location>
</feature>
<evidence type="ECO:0000256" key="1">
    <source>
        <dbReference type="ARBA" id="ARBA00004141"/>
    </source>
</evidence>
<feature type="transmembrane region" description="Helical" evidence="6">
    <location>
        <begin position="27"/>
        <end position="45"/>
    </location>
</feature>
<keyword evidence="4 6" id="KW-1133">Transmembrane helix</keyword>
<evidence type="ECO:0000256" key="6">
    <source>
        <dbReference type="SAM" id="Phobius"/>
    </source>
</evidence>